<organism evidence="4 5">
    <name type="scientific">Bosea psychrotolerans</name>
    <dbReference type="NCBI Taxonomy" id="1871628"/>
    <lineage>
        <taxon>Bacteria</taxon>
        <taxon>Pseudomonadati</taxon>
        <taxon>Pseudomonadota</taxon>
        <taxon>Alphaproteobacteria</taxon>
        <taxon>Hyphomicrobiales</taxon>
        <taxon>Boseaceae</taxon>
        <taxon>Bosea</taxon>
    </lineage>
</organism>
<name>A0A2S4MCR9_9HYPH</name>
<evidence type="ECO:0000256" key="3">
    <source>
        <dbReference type="RuleBase" id="RU004046"/>
    </source>
</evidence>
<dbReference type="GO" id="GO:0006096">
    <property type="term" value="P:glycolytic process"/>
    <property type="evidence" value="ECO:0007669"/>
    <property type="project" value="InterPro"/>
</dbReference>
<dbReference type="OrthoDB" id="9800595at2"/>
<evidence type="ECO:0000313" key="4">
    <source>
        <dbReference type="EMBL" id="POR52558.1"/>
    </source>
</evidence>
<dbReference type="GO" id="GO:0005829">
    <property type="term" value="C:cytosol"/>
    <property type="evidence" value="ECO:0007669"/>
    <property type="project" value="TreeGrafter"/>
</dbReference>
<dbReference type="InterPro" id="IPR043129">
    <property type="entry name" value="ATPase_NBD"/>
</dbReference>
<comment type="similarity">
    <text evidence="3">Belongs to the bacterial glucokinase family.</text>
</comment>
<sequence length="333" mass="34790">MFQFPVLIGDIGGTNARFALIPGPGSAFVMLAKRPTADHSDPSAAIAAALRDTASARPRTVLLAAATRVGAPVVHLTNAAWTLDAERIGRDLDIDHVVLMNDYVPVAMAIGDPAPGFSEQLGPVAPGDGGARLVLGPGTGLGAAALVPMGERFAVLPTEAGHVEFGACEAEEFSLWPLLERAHGRLTSETVLSGPGLARLYRALAMRRGAEPLRLTPAEIVGRGFAGADDLASATLGIFAQLLGRFAGDLALIFSATGGVFVAGGIAPRMIPMLADGGFRTAFERKAPFENLVRNIATVVVVDPEPGLTGLCRLVADPGRFIFDMWEWRRPGA</sequence>
<dbReference type="InterPro" id="IPR050201">
    <property type="entry name" value="Bacterial_glucokinase"/>
</dbReference>
<evidence type="ECO:0000256" key="1">
    <source>
        <dbReference type="ARBA" id="ARBA00022679"/>
    </source>
</evidence>
<dbReference type="SUPFAM" id="SSF53067">
    <property type="entry name" value="Actin-like ATPase domain"/>
    <property type="match status" value="1"/>
</dbReference>
<dbReference type="PANTHER" id="PTHR47690">
    <property type="entry name" value="GLUCOKINASE"/>
    <property type="match status" value="1"/>
</dbReference>
<dbReference type="AlphaFoldDB" id="A0A2S4MCR9"/>
<reference evidence="4 5" key="1">
    <citation type="submission" date="2018-01" db="EMBL/GenBank/DDBJ databases">
        <title>Genomic Encyclopedia of Type Strains, Phase III (KMG-III): the genomes of soil and plant-associated and newly described type strains.</title>
        <authorList>
            <person name="Whitman W."/>
        </authorList>
    </citation>
    <scope>NUCLEOTIDE SEQUENCE [LARGE SCALE GENOMIC DNA]</scope>
    <source>
        <strain evidence="4 5">1131</strain>
    </source>
</reference>
<dbReference type="CDD" id="cd24008">
    <property type="entry name" value="ASKHA_NBD_GLK"/>
    <property type="match status" value="1"/>
</dbReference>
<dbReference type="GO" id="GO:0005524">
    <property type="term" value="F:ATP binding"/>
    <property type="evidence" value="ECO:0007669"/>
    <property type="project" value="InterPro"/>
</dbReference>
<dbReference type="Proteomes" id="UP000236919">
    <property type="component" value="Unassembled WGS sequence"/>
</dbReference>
<dbReference type="Gene3D" id="3.30.420.40">
    <property type="match status" value="1"/>
</dbReference>
<dbReference type="PANTHER" id="PTHR47690:SF1">
    <property type="entry name" value="GLUCOKINASE"/>
    <property type="match status" value="1"/>
</dbReference>
<evidence type="ECO:0000313" key="5">
    <source>
        <dbReference type="Proteomes" id="UP000236919"/>
    </source>
</evidence>
<dbReference type="EMBL" id="PQFZ01000005">
    <property type="protein sequence ID" value="POR52558.1"/>
    <property type="molecule type" value="Genomic_DNA"/>
</dbReference>
<keyword evidence="2 4" id="KW-0418">Kinase</keyword>
<keyword evidence="5" id="KW-1185">Reference proteome</keyword>
<dbReference type="Pfam" id="PF02685">
    <property type="entry name" value="Glucokinase"/>
    <property type="match status" value="1"/>
</dbReference>
<gene>
    <name evidence="4" type="ORF">CYD53_105223</name>
</gene>
<keyword evidence="1" id="KW-0808">Transferase</keyword>
<proteinExistence type="inferred from homology"/>
<dbReference type="RefSeq" id="WP_103718171.1">
    <property type="nucleotide sequence ID" value="NZ_PQFZ01000005.1"/>
</dbReference>
<dbReference type="GO" id="GO:0005536">
    <property type="term" value="F:D-glucose binding"/>
    <property type="evidence" value="ECO:0007669"/>
    <property type="project" value="InterPro"/>
</dbReference>
<evidence type="ECO:0000256" key="2">
    <source>
        <dbReference type="ARBA" id="ARBA00022777"/>
    </source>
</evidence>
<accession>A0A2S4MCR9</accession>
<protein>
    <submittedName>
        <fullName evidence="4">Glucokinase</fullName>
    </submittedName>
</protein>
<comment type="caution">
    <text evidence="4">The sequence shown here is derived from an EMBL/GenBank/DDBJ whole genome shotgun (WGS) entry which is preliminary data.</text>
</comment>
<dbReference type="GO" id="GO:0004340">
    <property type="term" value="F:glucokinase activity"/>
    <property type="evidence" value="ECO:0007669"/>
    <property type="project" value="InterPro"/>
</dbReference>
<dbReference type="Gene3D" id="3.40.367.20">
    <property type="match status" value="1"/>
</dbReference>
<dbReference type="InterPro" id="IPR003836">
    <property type="entry name" value="Glucokinase"/>
</dbReference>